<evidence type="ECO:0000313" key="2">
    <source>
        <dbReference type="Proteomes" id="UP000499080"/>
    </source>
</evidence>
<proteinExistence type="predicted"/>
<gene>
    <name evidence="1" type="ORF">AVEN_159094_1</name>
</gene>
<dbReference type="AlphaFoldDB" id="A0A4Y2B903"/>
<comment type="caution">
    <text evidence="1">The sequence shown here is derived from an EMBL/GenBank/DDBJ whole genome shotgun (WGS) entry which is preliminary data.</text>
</comment>
<accession>A0A4Y2B903</accession>
<evidence type="ECO:0000313" key="1">
    <source>
        <dbReference type="EMBL" id="GBL88508.1"/>
    </source>
</evidence>
<keyword evidence="2" id="KW-1185">Reference proteome</keyword>
<name>A0A4Y2B903_ARAVE</name>
<reference evidence="1 2" key="1">
    <citation type="journal article" date="2019" name="Sci. Rep.">
        <title>Orb-weaving spider Araneus ventricosus genome elucidates the spidroin gene catalogue.</title>
        <authorList>
            <person name="Kono N."/>
            <person name="Nakamura H."/>
            <person name="Ohtoshi R."/>
            <person name="Moran D.A.P."/>
            <person name="Shinohara A."/>
            <person name="Yoshida Y."/>
            <person name="Fujiwara M."/>
            <person name="Mori M."/>
            <person name="Tomita M."/>
            <person name="Arakawa K."/>
        </authorList>
    </citation>
    <scope>NUCLEOTIDE SEQUENCE [LARGE SCALE GENOMIC DNA]</scope>
</reference>
<sequence length="125" mass="14191">MVPKTTLEKLPISLHYILDIIKNTLKKFSDRKFNATNLNWEGKKATKTVRNLEKKYKAKEEDVSCFYLEQSVNILFEVKIVVARVRATVAGLCLSTRDVTGELGRCKHAGARFLLTIGRPGKKHT</sequence>
<dbReference type="EMBL" id="BGPR01000060">
    <property type="protein sequence ID" value="GBL88508.1"/>
    <property type="molecule type" value="Genomic_DNA"/>
</dbReference>
<organism evidence="1 2">
    <name type="scientific">Araneus ventricosus</name>
    <name type="common">Orbweaver spider</name>
    <name type="synonym">Epeira ventricosa</name>
    <dbReference type="NCBI Taxonomy" id="182803"/>
    <lineage>
        <taxon>Eukaryota</taxon>
        <taxon>Metazoa</taxon>
        <taxon>Ecdysozoa</taxon>
        <taxon>Arthropoda</taxon>
        <taxon>Chelicerata</taxon>
        <taxon>Arachnida</taxon>
        <taxon>Araneae</taxon>
        <taxon>Araneomorphae</taxon>
        <taxon>Entelegynae</taxon>
        <taxon>Araneoidea</taxon>
        <taxon>Araneidae</taxon>
        <taxon>Araneus</taxon>
    </lineage>
</organism>
<dbReference type="Proteomes" id="UP000499080">
    <property type="component" value="Unassembled WGS sequence"/>
</dbReference>
<protein>
    <submittedName>
        <fullName evidence="1">Uncharacterized protein</fullName>
    </submittedName>
</protein>